<dbReference type="SUPFAM" id="SSF54909">
    <property type="entry name" value="Dimeric alpha+beta barrel"/>
    <property type="match status" value="1"/>
</dbReference>
<dbReference type="InterPro" id="IPR007138">
    <property type="entry name" value="ABM_dom"/>
</dbReference>
<name>A0A177Y4A0_9VIBR</name>
<dbReference type="RefSeq" id="WP_049846103.1">
    <property type="nucleotide sequence ID" value="NZ_LLEI02000016.1"/>
</dbReference>
<dbReference type="Proteomes" id="UP000078406">
    <property type="component" value="Unassembled WGS sequence"/>
</dbReference>
<evidence type="ECO:0000259" key="1">
    <source>
        <dbReference type="PROSITE" id="PS51725"/>
    </source>
</evidence>
<dbReference type="Gene3D" id="3.30.70.100">
    <property type="match status" value="1"/>
</dbReference>
<proteinExistence type="predicted"/>
<evidence type="ECO:0000313" key="2">
    <source>
        <dbReference type="EMBL" id="OAJ95681.1"/>
    </source>
</evidence>
<accession>A0A177Y4A0</accession>
<evidence type="ECO:0000313" key="3">
    <source>
        <dbReference type="Proteomes" id="UP000078406"/>
    </source>
</evidence>
<dbReference type="InterPro" id="IPR011008">
    <property type="entry name" value="Dimeric_a/b-barrel"/>
</dbReference>
<feature type="domain" description="ABM" evidence="1">
    <location>
        <begin position="3"/>
        <end position="92"/>
    </location>
</feature>
<gene>
    <name evidence="2" type="ORF">APB76_03020</name>
</gene>
<protein>
    <recommendedName>
        <fullName evidence="1">ABM domain-containing protein</fullName>
    </recommendedName>
</protein>
<dbReference type="Pfam" id="PF03992">
    <property type="entry name" value="ABM"/>
    <property type="match status" value="1"/>
</dbReference>
<organism evidence="2 3">
    <name type="scientific">Vibrio bivalvicida</name>
    <dbReference type="NCBI Taxonomy" id="1276888"/>
    <lineage>
        <taxon>Bacteria</taxon>
        <taxon>Pseudomonadati</taxon>
        <taxon>Pseudomonadota</taxon>
        <taxon>Gammaproteobacteria</taxon>
        <taxon>Vibrionales</taxon>
        <taxon>Vibrionaceae</taxon>
        <taxon>Vibrio</taxon>
        <taxon>Vibrio oreintalis group</taxon>
    </lineage>
</organism>
<dbReference type="AlphaFoldDB" id="A0A177Y4A0"/>
<comment type="caution">
    <text evidence="2">The sequence shown here is derived from an EMBL/GenBank/DDBJ whole genome shotgun (WGS) entry which is preliminary data.</text>
</comment>
<dbReference type="PROSITE" id="PS51725">
    <property type="entry name" value="ABM"/>
    <property type="match status" value="1"/>
</dbReference>
<reference evidence="2 3" key="1">
    <citation type="journal article" date="2016" name="Syst. Appl. Microbiol.">
        <title>Vibrio bivalvicida sp. nov., a novel larval pathogen for bivalve molluscs reared in a hatchery.</title>
        <authorList>
            <person name="Dubert J."/>
            <person name="Romalde J.L."/>
            <person name="Prado S."/>
            <person name="Barja J.L."/>
        </authorList>
    </citation>
    <scope>NUCLEOTIDE SEQUENCE [LARGE SCALE GENOMIC DNA]</scope>
    <source>
        <strain evidence="2 3">605</strain>
    </source>
</reference>
<dbReference type="EMBL" id="LLEI02000016">
    <property type="protein sequence ID" value="OAJ95681.1"/>
    <property type="molecule type" value="Genomic_DNA"/>
</dbReference>
<sequence>MSILVQFQLNHAPENNQLVKDFFTEILPDTRSFEGNISAHLFQNSQVDKTLVLFEEWQSEMHFKKYISWRKEIGDFDRLGALLSQEPNISILSKEV</sequence>